<dbReference type="PANTHER" id="PTHR13587:SF7">
    <property type="entry name" value="INTEGRATOR COMPLEX SUBUNIT 3"/>
    <property type="match status" value="1"/>
</dbReference>
<sequence length="887" mass="98898">MLQSSALLKRRELDVPDPFEESCRQNYDKLSKIIASKNAADVQSLLIKEKNITDVYKGLLYSVLIGHEHSEKSFSCIRAITLDNFTGFSNILFELCEKKFPNLLPGPANKVFSMLDVFLSLEVSAIEPCIICLFRQISLGSSISQTITNTTHLFSLSQKYKSYIVTRPPLLQMTMWHFLRIVPELAPDQQLQIAVASFVSQLILDHPQDWRSLGRDAARIAQTVFGAYPPIKSSLDGLRLSFDRQTPFSFLQSRLTPDMEEKIMFLLHEVPLGGQLRYLGWINSKFVRGAESYLFDLIRYLCCLPRPIKSRGTSLWMILGWFIKTYRQSSFISSLCRVSLLDWIYFRSGDDAGRLECCLLLMLNSTKNYPDITQLLLDTLAGCASSWQPSDERAEVRASIENAFIKSSAAAGVTSLSALFLSPAAKNCLSSLFPKAFSATTPQSQSSAPILKRASTAPPLSHPAKLARKSSSGESQSLLARILKRLPLQLKEPFSNLFLGLSNDAYLDDVDIIVNPAMNASISFLNSTDKAEDFGAVGLSLAELFKSQLCTGTFRASPVLISAFNASRSSPLLLSLLRRHEAQLGFHMLDWTKLDPRNITCYVNSLELEKACVNDDIRACRSACPPHTSTLLLWCYHQLPSELLVDPALFSRLLDSCPPADLCEMSLSLSTGVINCFQLDDLDERVALMIRLCQSMLSLTHHEQSWGWTLLTNVICGWEPGMVIDFTEKIVVIMCSKRGTIAAFDFQGLFSLWGSLQPLIDHVLALCKLPAAVQSVFTVRVITLWFKAHPLSMLSILSNILLDPVQVATVAKCASFFHIFTHRRQANRFFEALTSDRPLLRKLASSGLSGNDSVKEFCQGALNSKSTVPSTDVDNIDMERWTSFAST</sequence>
<dbReference type="EMBL" id="HACM01003049">
    <property type="protein sequence ID" value="CRZ03491.1"/>
    <property type="molecule type" value="Transcribed_RNA"/>
</dbReference>
<dbReference type="InterPro" id="IPR019333">
    <property type="entry name" value="INTS3_N"/>
</dbReference>
<evidence type="ECO:0000256" key="1">
    <source>
        <dbReference type="SAM" id="MobiDB-lite"/>
    </source>
</evidence>
<evidence type="ECO:0000259" key="2">
    <source>
        <dbReference type="Pfam" id="PF10189"/>
    </source>
</evidence>
<dbReference type="AlphaFoldDB" id="A0A0H5QPZ2"/>
<dbReference type="Pfam" id="PF10189">
    <property type="entry name" value="Ints3_N"/>
    <property type="match status" value="1"/>
</dbReference>
<feature type="region of interest" description="Disordered" evidence="1">
    <location>
        <begin position="440"/>
        <end position="472"/>
    </location>
</feature>
<evidence type="ECO:0000313" key="3">
    <source>
        <dbReference type="EMBL" id="CRZ03491.1"/>
    </source>
</evidence>
<dbReference type="InterPro" id="IPR045334">
    <property type="entry name" value="INTS3"/>
</dbReference>
<organism evidence="3">
    <name type="scientific">Spongospora subterranea</name>
    <dbReference type="NCBI Taxonomy" id="70186"/>
    <lineage>
        <taxon>Eukaryota</taxon>
        <taxon>Sar</taxon>
        <taxon>Rhizaria</taxon>
        <taxon>Endomyxa</taxon>
        <taxon>Phytomyxea</taxon>
        <taxon>Plasmodiophorida</taxon>
        <taxon>Plasmodiophoridae</taxon>
        <taxon>Spongospora</taxon>
    </lineage>
</organism>
<protein>
    <recommendedName>
        <fullName evidence="2">Integrator complex subunit 3 N-terminal domain-containing protein</fullName>
    </recommendedName>
</protein>
<dbReference type="PANTHER" id="PTHR13587">
    <property type="entry name" value="INTEGRATOR COMPLEX SUBUNIT 3"/>
    <property type="match status" value="1"/>
</dbReference>
<reference evidence="3" key="1">
    <citation type="submission" date="2015-04" db="EMBL/GenBank/DDBJ databases">
        <title>The genome sequence of the plant pathogenic Rhizarian Plasmodiophora brassicae reveals insights in its biotrophic life cycle and the origin of chitin synthesis.</title>
        <authorList>
            <person name="Schwelm A."/>
            <person name="Fogelqvist J."/>
            <person name="Knaust A."/>
            <person name="Julke S."/>
            <person name="Lilja T."/>
            <person name="Dhandapani V."/>
            <person name="Bonilla-Rosso G."/>
            <person name="Karlsson M."/>
            <person name="Shevchenko A."/>
            <person name="Choi S.R."/>
            <person name="Kim H.G."/>
            <person name="Park J.Y."/>
            <person name="Lim Y.P."/>
            <person name="Ludwig-Muller J."/>
            <person name="Dixelius C."/>
        </authorList>
    </citation>
    <scope>NUCLEOTIDE SEQUENCE</scope>
    <source>
        <tissue evidence="3">Potato root galls</tissue>
    </source>
</reference>
<accession>A0A0H5QPZ2</accession>
<feature type="domain" description="Integrator complex subunit 3 N-terminal" evidence="2">
    <location>
        <begin position="53"/>
        <end position="430"/>
    </location>
</feature>
<proteinExistence type="predicted"/>
<dbReference type="GO" id="GO:0005737">
    <property type="term" value="C:cytoplasm"/>
    <property type="evidence" value="ECO:0007669"/>
    <property type="project" value="TreeGrafter"/>
</dbReference>
<name>A0A0H5QPZ2_9EUKA</name>